<dbReference type="InterPro" id="IPR023187">
    <property type="entry name" value="Tscrpt_reg_MarR-type_CS"/>
</dbReference>
<dbReference type="SUPFAM" id="SSF46785">
    <property type="entry name" value="Winged helix' DNA-binding domain"/>
    <property type="match status" value="1"/>
</dbReference>
<organism evidence="5 6">
    <name type="scientific">Jiangella alkaliphila</name>
    <dbReference type="NCBI Taxonomy" id="419479"/>
    <lineage>
        <taxon>Bacteria</taxon>
        <taxon>Bacillati</taxon>
        <taxon>Actinomycetota</taxon>
        <taxon>Actinomycetes</taxon>
        <taxon>Jiangellales</taxon>
        <taxon>Jiangellaceae</taxon>
        <taxon>Jiangella</taxon>
    </lineage>
</organism>
<keyword evidence="1" id="KW-0805">Transcription regulation</keyword>
<dbReference type="PROSITE" id="PS01117">
    <property type="entry name" value="HTH_MARR_1"/>
    <property type="match status" value="1"/>
</dbReference>
<feature type="domain" description="HTH marR-type" evidence="4">
    <location>
        <begin position="5"/>
        <end position="142"/>
    </location>
</feature>
<keyword evidence="3" id="KW-0804">Transcription</keyword>
<dbReference type="Pfam" id="PF12802">
    <property type="entry name" value="MarR_2"/>
    <property type="match status" value="1"/>
</dbReference>
<dbReference type="RefSeq" id="WP_052762688.1">
    <property type="nucleotide sequence ID" value="NZ_LBMC01000018.1"/>
</dbReference>
<dbReference type="Gene3D" id="1.10.10.10">
    <property type="entry name" value="Winged helix-like DNA-binding domain superfamily/Winged helix DNA-binding domain"/>
    <property type="match status" value="1"/>
</dbReference>
<protein>
    <submittedName>
        <fullName evidence="5">DNA-binding transcriptional regulator, MarR family</fullName>
    </submittedName>
</protein>
<dbReference type="PROSITE" id="PS50995">
    <property type="entry name" value="HTH_MARR_2"/>
    <property type="match status" value="1"/>
</dbReference>
<dbReference type="AlphaFoldDB" id="A0A1H2L1G2"/>
<dbReference type="PRINTS" id="PR00598">
    <property type="entry name" value="HTHMARR"/>
</dbReference>
<dbReference type="SMART" id="SM00347">
    <property type="entry name" value="HTH_MARR"/>
    <property type="match status" value="1"/>
</dbReference>
<evidence type="ECO:0000256" key="3">
    <source>
        <dbReference type="ARBA" id="ARBA00023163"/>
    </source>
</evidence>
<keyword evidence="2 5" id="KW-0238">DNA-binding</keyword>
<evidence type="ECO:0000313" key="5">
    <source>
        <dbReference type="EMBL" id="SDU74642.1"/>
    </source>
</evidence>
<evidence type="ECO:0000256" key="1">
    <source>
        <dbReference type="ARBA" id="ARBA00023015"/>
    </source>
</evidence>
<evidence type="ECO:0000256" key="2">
    <source>
        <dbReference type="ARBA" id="ARBA00023125"/>
    </source>
</evidence>
<dbReference type="InterPro" id="IPR039422">
    <property type="entry name" value="MarR/SlyA-like"/>
</dbReference>
<dbReference type="GO" id="GO:0003700">
    <property type="term" value="F:DNA-binding transcription factor activity"/>
    <property type="evidence" value="ECO:0007669"/>
    <property type="project" value="InterPro"/>
</dbReference>
<accession>A0A1H2L1G2</accession>
<gene>
    <name evidence="5" type="ORF">SAMN04488563_4785</name>
</gene>
<evidence type="ECO:0000259" key="4">
    <source>
        <dbReference type="PROSITE" id="PS50995"/>
    </source>
</evidence>
<dbReference type="OrthoDB" id="122135at2"/>
<name>A0A1H2L1G2_9ACTN</name>
<dbReference type="InterPro" id="IPR036390">
    <property type="entry name" value="WH_DNA-bd_sf"/>
</dbReference>
<dbReference type="EMBL" id="LT629791">
    <property type="protein sequence ID" value="SDU74642.1"/>
    <property type="molecule type" value="Genomic_DNA"/>
</dbReference>
<proteinExistence type="predicted"/>
<evidence type="ECO:0000313" key="6">
    <source>
        <dbReference type="Proteomes" id="UP000182977"/>
    </source>
</evidence>
<dbReference type="InterPro" id="IPR000835">
    <property type="entry name" value="HTH_MarR-typ"/>
</dbReference>
<reference evidence="6" key="1">
    <citation type="submission" date="2016-10" db="EMBL/GenBank/DDBJ databases">
        <authorList>
            <person name="Varghese N."/>
            <person name="Submissions S."/>
        </authorList>
    </citation>
    <scope>NUCLEOTIDE SEQUENCE [LARGE SCALE GENOMIC DNA]</scope>
    <source>
        <strain evidence="6">DSM 45079</strain>
    </source>
</reference>
<dbReference type="GO" id="GO:0006950">
    <property type="term" value="P:response to stress"/>
    <property type="evidence" value="ECO:0007669"/>
    <property type="project" value="TreeGrafter"/>
</dbReference>
<sequence length="154" mass="17004">MSASELELIRALEALFHQLSCTKADSDLRSMVEMDLSISQFRCLILLGRHAEALPINELADGLDLTLATAGRNVDRLLAHGLVERREDPQDRRVRLVSLSDTGRSIMTEIDAHHRNALVAFAQSLDPADRDRLTAALAPIVEPSAPSRLEEQLS</sequence>
<dbReference type="GO" id="GO:0003677">
    <property type="term" value="F:DNA binding"/>
    <property type="evidence" value="ECO:0007669"/>
    <property type="project" value="UniProtKB-KW"/>
</dbReference>
<dbReference type="PANTHER" id="PTHR33164:SF94">
    <property type="entry name" value="TRANSCRIPTIONAL REGULATORY PROTEIN-RELATED"/>
    <property type="match status" value="1"/>
</dbReference>
<dbReference type="InterPro" id="IPR036388">
    <property type="entry name" value="WH-like_DNA-bd_sf"/>
</dbReference>
<dbReference type="STRING" id="419479.SAMN04488563_4785"/>
<dbReference type="Proteomes" id="UP000182977">
    <property type="component" value="Chromosome I"/>
</dbReference>
<dbReference type="PANTHER" id="PTHR33164">
    <property type="entry name" value="TRANSCRIPTIONAL REGULATOR, MARR FAMILY"/>
    <property type="match status" value="1"/>
</dbReference>
<keyword evidence="6" id="KW-1185">Reference proteome</keyword>